<evidence type="ECO:0000313" key="1">
    <source>
        <dbReference type="EMBL" id="GIY38846.1"/>
    </source>
</evidence>
<evidence type="ECO:0000313" key="2">
    <source>
        <dbReference type="Proteomes" id="UP001054837"/>
    </source>
</evidence>
<organism evidence="1 2">
    <name type="scientific">Caerostris darwini</name>
    <dbReference type="NCBI Taxonomy" id="1538125"/>
    <lineage>
        <taxon>Eukaryota</taxon>
        <taxon>Metazoa</taxon>
        <taxon>Ecdysozoa</taxon>
        <taxon>Arthropoda</taxon>
        <taxon>Chelicerata</taxon>
        <taxon>Arachnida</taxon>
        <taxon>Araneae</taxon>
        <taxon>Araneomorphae</taxon>
        <taxon>Entelegynae</taxon>
        <taxon>Araneoidea</taxon>
        <taxon>Araneidae</taxon>
        <taxon>Caerostris</taxon>
    </lineage>
</organism>
<proteinExistence type="predicted"/>
<gene>
    <name evidence="1" type="ORF">CDAR_396451</name>
</gene>
<name>A0AAV4T0P9_9ARAC</name>
<dbReference type="Proteomes" id="UP001054837">
    <property type="component" value="Unassembled WGS sequence"/>
</dbReference>
<keyword evidence="2" id="KW-1185">Reference proteome</keyword>
<dbReference type="EMBL" id="BPLQ01008681">
    <property type="protein sequence ID" value="GIY38846.1"/>
    <property type="molecule type" value="Genomic_DNA"/>
</dbReference>
<accession>A0AAV4T0P9</accession>
<dbReference type="AlphaFoldDB" id="A0AAV4T0P9"/>
<comment type="caution">
    <text evidence="1">The sequence shown here is derived from an EMBL/GenBank/DDBJ whole genome shotgun (WGS) entry which is preliminary data.</text>
</comment>
<reference evidence="1 2" key="1">
    <citation type="submission" date="2021-06" db="EMBL/GenBank/DDBJ databases">
        <title>Caerostris darwini draft genome.</title>
        <authorList>
            <person name="Kono N."/>
            <person name="Arakawa K."/>
        </authorList>
    </citation>
    <scope>NUCLEOTIDE SEQUENCE [LARGE SCALE GENOMIC DNA]</scope>
</reference>
<protein>
    <submittedName>
        <fullName evidence="1">Uncharacterized protein</fullName>
    </submittedName>
</protein>
<sequence>MAIGRGIQQVKNSRQPILWIQASICIAFKKKKYLESLSVLFTINLAQQKTYNCNKFSFKRLYVPKITLSSLERNSNKRRVKNRIQFRIIGQLLLRLRANIVCPSDRAPDDSQFPGMKEPRKEFGIGDRKVWEKVRSCLRSVRAPVSTCSVSLPETFFGG</sequence>